<organism evidence="2 3">
    <name type="scientific">Apolygus lucorum</name>
    <name type="common">Small green plant bug</name>
    <name type="synonym">Lygocoris lucorum</name>
    <dbReference type="NCBI Taxonomy" id="248454"/>
    <lineage>
        <taxon>Eukaryota</taxon>
        <taxon>Metazoa</taxon>
        <taxon>Ecdysozoa</taxon>
        <taxon>Arthropoda</taxon>
        <taxon>Hexapoda</taxon>
        <taxon>Insecta</taxon>
        <taxon>Pterygota</taxon>
        <taxon>Neoptera</taxon>
        <taxon>Paraneoptera</taxon>
        <taxon>Hemiptera</taxon>
        <taxon>Heteroptera</taxon>
        <taxon>Panheteroptera</taxon>
        <taxon>Cimicomorpha</taxon>
        <taxon>Miridae</taxon>
        <taxon>Mirini</taxon>
        <taxon>Apolygus</taxon>
    </lineage>
</organism>
<reference evidence="2" key="1">
    <citation type="journal article" date="2021" name="Mol. Ecol. Resour.">
        <title>Apolygus lucorum genome provides insights into omnivorousness and mesophyll feeding.</title>
        <authorList>
            <person name="Liu Y."/>
            <person name="Liu H."/>
            <person name="Wang H."/>
            <person name="Huang T."/>
            <person name="Liu B."/>
            <person name="Yang B."/>
            <person name="Yin L."/>
            <person name="Li B."/>
            <person name="Zhang Y."/>
            <person name="Zhang S."/>
            <person name="Jiang F."/>
            <person name="Zhang X."/>
            <person name="Ren Y."/>
            <person name="Wang B."/>
            <person name="Wang S."/>
            <person name="Lu Y."/>
            <person name="Wu K."/>
            <person name="Fan W."/>
            <person name="Wang G."/>
        </authorList>
    </citation>
    <scope>NUCLEOTIDE SEQUENCE</scope>
    <source>
        <strain evidence="2">12Hb</strain>
    </source>
</reference>
<accession>A0A8S9Y902</accession>
<evidence type="ECO:0000256" key="1">
    <source>
        <dbReference type="SAM" id="SignalP"/>
    </source>
</evidence>
<feature type="chain" id="PRO_5035823009" evidence="1">
    <location>
        <begin position="17"/>
        <end position="110"/>
    </location>
</feature>
<comment type="caution">
    <text evidence="2">The sequence shown here is derived from an EMBL/GenBank/DDBJ whole genome shotgun (WGS) entry which is preliminary data.</text>
</comment>
<name>A0A8S9Y902_APOLU</name>
<dbReference type="EMBL" id="WIXP02000001">
    <property type="protein sequence ID" value="KAF6217069.1"/>
    <property type="molecule type" value="Genomic_DNA"/>
</dbReference>
<feature type="signal peptide" evidence="1">
    <location>
        <begin position="1"/>
        <end position="16"/>
    </location>
</feature>
<keyword evidence="3" id="KW-1185">Reference proteome</keyword>
<evidence type="ECO:0000313" key="2">
    <source>
        <dbReference type="EMBL" id="KAF6217069.1"/>
    </source>
</evidence>
<dbReference type="Proteomes" id="UP000466442">
    <property type="component" value="Linkage Group LG1"/>
</dbReference>
<gene>
    <name evidence="2" type="ORF">GE061_001422</name>
</gene>
<proteinExistence type="predicted"/>
<evidence type="ECO:0000313" key="3">
    <source>
        <dbReference type="Proteomes" id="UP000466442"/>
    </source>
</evidence>
<sequence length="110" mass="12033">MSPVLVLFVSVGFVHSFPAIPTYNQNDAASAYYNQWQYNRVNQNPFFRNGAIQSQIPPNGYNGYGTQRALQDNSGFNNYQGTNAAQKQPLVIEGARSNAGNSGSIHLSGF</sequence>
<keyword evidence="1" id="KW-0732">Signal</keyword>
<protein>
    <submittedName>
        <fullName evidence="2">Uncharacterized protein</fullName>
    </submittedName>
</protein>
<dbReference type="AlphaFoldDB" id="A0A8S9Y902"/>